<proteinExistence type="predicted"/>
<gene>
    <name evidence="1" type="primary">OSJNBa0013F08.16</name>
</gene>
<protein>
    <submittedName>
        <fullName evidence="1">Uncharacterized protein</fullName>
    </submittedName>
</protein>
<dbReference type="EMBL" id="AP005836">
    <property type="protein sequence ID" value="BAD23632.1"/>
    <property type="molecule type" value="Genomic_DNA"/>
</dbReference>
<organism evidence="1 2">
    <name type="scientific">Oryza sativa subsp. japonica</name>
    <name type="common">Rice</name>
    <dbReference type="NCBI Taxonomy" id="39947"/>
    <lineage>
        <taxon>Eukaryota</taxon>
        <taxon>Viridiplantae</taxon>
        <taxon>Streptophyta</taxon>
        <taxon>Embryophyta</taxon>
        <taxon>Tracheophyta</taxon>
        <taxon>Spermatophyta</taxon>
        <taxon>Magnoliopsida</taxon>
        <taxon>Liliopsida</taxon>
        <taxon>Poales</taxon>
        <taxon>Poaceae</taxon>
        <taxon>BOP clade</taxon>
        <taxon>Oryzoideae</taxon>
        <taxon>Oryzeae</taxon>
        <taxon>Oryzinae</taxon>
        <taxon>Oryza</taxon>
        <taxon>Oryza sativa</taxon>
    </lineage>
</organism>
<dbReference type="Proteomes" id="UP000000763">
    <property type="component" value="Chromosome 9"/>
</dbReference>
<dbReference type="AlphaFoldDB" id="Q6K2I4"/>
<accession>Q6K2I4</accession>
<reference evidence="2" key="1">
    <citation type="journal article" date="2005" name="Nature">
        <title>The map-based sequence of the rice genome.</title>
        <authorList>
            <consortium name="International rice genome sequencing project (IRGSP)"/>
            <person name="Matsumoto T."/>
            <person name="Wu J."/>
            <person name="Kanamori H."/>
            <person name="Katayose Y."/>
            <person name="Fujisawa M."/>
            <person name="Namiki N."/>
            <person name="Mizuno H."/>
            <person name="Yamamoto K."/>
            <person name="Antonio B.A."/>
            <person name="Baba T."/>
            <person name="Sakata K."/>
            <person name="Nagamura Y."/>
            <person name="Aoki H."/>
            <person name="Arikawa K."/>
            <person name="Arita K."/>
            <person name="Bito T."/>
            <person name="Chiden Y."/>
            <person name="Fujitsuka N."/>
            <person name="Fukunaka R."/>
            <person name="Hamada M."/>
            <person name="Harada C."/>
            <person name="Hayashi A."/>
            <person name="Hijishita S."/>
            <person name="Honda M."/>
            <person name="Hosokawa S."/>
            <person name="Ichikawa Y."/>
            <person name="Idonuma A."/>
            <person name="Iijima M."/>
            <person name="Ikeda M."/>
            <person name="Ikeno M."/>
            <person name="Ito K."/>
            <person name="Ito S."/>
            <person name="Ito T."/>
            <person name="Ito Y."/>
            <person name="Ito Y."/>
            <person name="Iwabuchi A."/>
            <person name="Kamiya K."/>
            <person name="Karasawa W."/>
            <person name="Kurita K."/>
            <person name="Katagiri S."/>
            <person name="Kikuta A."/>
            <person name="Kobayashi H."/>
            <person name="Kobayashi N."/>
            <person name="Machita K."/>
            <person name="Maehara T."/>
            <person name="Masukawa M."/>
            <person name="Mizubayashi T."/>
            <person name="Mukai Y."/>
            <person name="Nagasaki H."/>
            <person name="Nagata Y."/>
            <person name="Naito S."/>
            <person name="Nakashima M."/>
            <person name="Nakama Y."/>
            <person name="Nakamichi Y."/>
            <person name="Nakamura M."/>
            <person name="Meguro A."/>
            <person name="Negishi M."/>
            <person name="Ohta I."/>
            <person name="Ohta T."/>
            <person name="Okamoto M."/>
            <person name="Ono N."/>
            <person name="Saji S."/>
            <person name="Sakaguchi M."/>
            <person name="Sakai K."/>
            <person name="Shibata M."/>
            <person name="Shimokawa T."/>
            <person name="Song J."/>
            <person name="Takazaki Y."/>
            <person name="Terasawa K."/>
            <person name="Tsugane M."/>
            <person name="Tsuji K."/>
            <person name="Ueda S."/>
            <person name="Waki K."/>
            <person name="Yamagata H."/>
            <person name="Yamamoto M."/>
            <person name="Yamamoto S."/>
            <person name="Yamane H."/>
            <person name="Yoshiki S."/>
            <person name="Yoshihara R."/>
            <person name="Yukawa K."/>
            <person name="Zhong H."/>
            <person name="Yano M."/>
            <person name="Yuan Q."/>
            <person name="Ouyang S."/>
            <person name="Liu J."/>
            <person name="Jones K.M."/>
            <person name="Gansberger K."/>
            <person name="Moffat K."/>
            <person name="Hill J."/>
            <person name="Bera J."/>
            <person name="Fadrosh D."/>
            <person name="Jin S."/>
            <person name="Johri S."/>
            <person name="Kim M."/>
            <person name="Overton L."/>
            <person name="Reardon M."/>
            <person name="Tsitrin T."/>
            <person name="Vuong H."/>
            <person name="Weaver B."/>
            <person name="Ciecko A."/>
            <person name="Tallon L."/>
            <person name="Jackson J."/>
            <person name="Pai G."/>
            <person name="Aken S.V."/>
            <person name="Utterback T."/>
            <person name="Reidmuller S."/>
            <person name="Feldblyum T."/>
            <person name="Hsiao J."/>
            <person name="Zismann V."/>
            <person name="Iobst S."/>
            <person name="de Vazeille A.R."/>
            <person name="Buell C.R."/>
            <person name="Ying K."/>
            <person name="Li Y."/>
            <person name="Lu T."/>
            <person name="Huang Y."/>
            <person name="Zhao Q."/>
            <person name="Feng Q."/>
            <person name="Zhang L."/>
            <person name="Zhu J."/>
            <person name="Weng Q."/>
            <person name="Mu J."/>
            <person name="Lu Y."/>
            <person name="Fan D."/>
            <person name="Liu Y."/>
            <person name="Guan J."/>
            <person name="Zhang Y."/>
            <person name="Yu S."/>
            <person name="Liu X."/>
            <person name="Zhang Y."/>
            <person name="Hong G."/>
            <person name="Han B."/>
            <person name="Choisne N."/>
            <person name="Demange N."/>
            <person name="Orjeda G."/>
            <person name="Samain S."/>
            <person name="Cattolico L."/>
            <person name="Pelletier E."/>
            <person name="Couloux A."/>
            <person name="Segurens B."/>
            <person name="Wincker P."/>
            <person name="D'Hont A."/>
            <person name="Scarpelli C."/>
            <person name="Weissenbach J."/>
            <person name="Salanoubat M."/>
            <person name="Quetier F."/>
            <person name="Yu Y."/>
            <person name="Kim H.R."/>
            <person name="Rambo T."/>
            <person name="Currie J."/>
            <person name="Collura K."/>
            <person name="Luo M."/>
            <person name="Yang T."/>
            <person name="Ammiraju J.S.S."/>
            <person name="Engler F."/>
            <person name="Soderlund C."/>
            <person name="Wing R.A."/>
            <person name="Palmer L.E."/>
            <person name="de la Bastide M."/>
            <person name="Spiegel L."/>
            <person name="Nascimento L."/>
            <person name="Zutavern T."/>
            <person name="O'Shaughnessy A."/>
            <person name="Dike S."/>
            <person name="Dedhia N."/>
            <person name="Preston R."/>
            <person name="Balija V."/>
            <person name="McCombie W.R."/>
            <person name="Chow T."/>
            <person name="Chen H."/>
            <person name="Chung M."/>
            <person name="Chen C."/>
            <person name="Shaw J."/>
            <person name="Wu H."/>
            <person name="Hsiao K."/>
            <person name="Chao Y."/>
            <person name="Chu M."/>
            <person name="Cheng C."/>
            <person name="Hour A."/>
            <person name="Lee P."/>
            <person name="Lin S."/>
            <person name="Lin Y."/>
            <person name="Liou J."/>
            <person name="Liu S."/>
            <person name="Hsing Y."/>
            <person name="Raghuvanshi S."/>
            <person name="Mohanty A."/>
            <person name="Bharti A.K."/>
            <person name="Gaur A."/>
            <person name="Gupta V."/>
            <person name="Kumar D."/>
            <person name="Ravi V."/>
            <person name="Vij S."/>
            <person name="Kapur A."/>
            <person name="Khurana P."/>
            <person name="Khurana P."/>
            <person name="Khurana J.P."/>
            <person name="Tyagi A.K."/>
            <person name="Gaikwad K."/>
            <person name="Singh A."/>
            <person name="Dalal V."/>
            <person name="Srivastava S."/>
            <person name="Dixit A."/>
            <person name="Pal A.K."/>
            <person name="Ghazi I.A."/>
            <person name="Yadav M."/>
            <person name="Pandit A."/>
            <person name="Bhargava A."/>
            <person name="Sureshbabu K."/>
            <person name="Batra K."/>
            <person name="Sharma T.R."/>
            <person name="Mohapatra T."/>
            <person name="Singh N.K."/>
            <person name="Messing J."/>
            <person name="Nelson A.B."/>
            <person name="Fuks G."/>
            <person name="Kavchok S."/>
            <person name="Keizer G."/>
            <person name="Linton E."/>
            <person name="Llaca V."/>
            <person name="Song R."/>
            <person name="Tanyolac B."/>
            <person name="Young S."/>
            <person name="Ho-Il K."/>
            <person name="Hahn J.H."/>
            <person name="Sangsakoo G."/>
            <person name="Vanavichit A."/>
            <person name="de Mattos Luiz.A.T."/>
            <person name="Zimmer P.D."/>
            <person name="Malone G."/>
            <person name="Dellagostin O."/>
            <person name="de Oliveira A.C."/>
            <person name="Bevan M."/>
            <person name="Bancroft I."/>
            <person name="Minx P."/>
            <person name="Cordum H."/>
            <person name="Wilson R."/>
            <person name="Cheng Z."/>
            <person name="Jin W."/>
            <person name="Jiang J."/>
            <person name="Leong S.A."/>
            <person name="Iwama H."/>
            <person name="Gojobori T."/>
            <person name="Itoh T."/>
            <person name="Niimura Y."/>
            <person name="Fujii Y."/>
            <person name="Habara T."/>
            <person name="Sakai H."/>
            <person name="Sato Y."/>
            <person name="Wilson G."/>
            <person name="Kumar K."/>
            <person name="McCouch S."/>
            <person name="Juretic N."/>
            <person name="Hoen D."/>
            <person name="Wright S."/>
            <person name="Bruskiewich R."/>
            <person name="Bureau T."/>
            <person name="Miyao A."/>
            <person name="Hirochika H."/>
            <person name="Nishikawa T."/>
            <person name="Kadowaki K."/>
            <person name="Sugiura M."/>
            <person name="Burr B."/>
            <person name="Sasaki T."/>
        </authorList>
    </citation>
    <scope>NUCLEOTIDE SEQUENCE [LARGE SCALE GENOMIC DNA]</scope>
    <source>
        <strain evidence="2">cv. Nipponbare</strain>
    </source>
</reference>
<name>Q6K2I4_ORYSJ</name>
<evidence type="ECO:0000313" key="1">
    <source>
        <dbReference type="EMBL" id="BAD23632.1"/>
    </source>
</evidence>
<sequence length="66" mass="6992">MDHDFAPIVVLEAMALEEEARTVTLIEASTPTLPHIVPERSLATGPGVAELSIVGPEVVDTYTGAY</sequence>
<reference evidence="2" key="2">
    <citation type="journal article" date="2008" name="Nucleic Acids Res.">
        <title>The rice annotation project database (RAP-DB): 2008 update.</title>
        <authorList>
            <consortium name="The rice annotation project (RAP)"/>
        </authorList>
    </citation>
    <scope>GENOME REANNOTATION</scope>
    <source>
        <strain evidence="2">cv. Nipponbare</strain>
    </source>
</reference>
<evidence type="ECO:0000313" key="2">
    <source>
        <dbReference type="Proteomes" id="UP000000763"/>
    </source>
</evidence>